<sequence length="306" mass="35396">MLFIETDSPPPFYQAQLSDKQRRQLDQWYIGHRSQAYYLKRFEQFDKQNHLSAKWHWAAFFVTFGWLLYRKRYLDAIVYSVAGWSFIQLNITIILVFCEYLFIGSMADVWQMPIRILIGGAVWLFWSVMVARWSDAYYYRMARREIADALEQFPKDDVAQKAFLQKEGGVSVFGLGLAMGFLLFVVAVVQVQFLPIFAKSEAQKIIYATYDRASSAKSRVAVIFEQTGVCPVNLPITADGHQMSMQVVDNVAGMQTDCAVMATFVDISFPNRNLNGKKMLFYHTQDNRWQCTSSLNHKQKPPKCMD</sequence>
<feature type="transmembrane region" description="Helical" evidence="2">
    <location>
        <begin position="170"/>
        <end position="194"/>
    </location>
</feature>
<keyword evidence="2" id="KW-0812">Transmembrane</keyword>
<protein>
    <recommendedName>
        <fullName evidence="5">DUF2628 domain-containing protein</fullName>
    </recommendedName>
</protein>
<comment type="caution">
    <text evidence="3">The sequence shown here is derived from an EMBL/GenBank/DDBJ whole genome shotgun (WGS) entry which is preliminary data.</text>
</comment>
<reference evidence="3 4" key="1">
    <citation type="submission" date="2017-02" db="EMBL/GenBank/DDBJ databases">
        <title>Draft genome sequence of Moraxella lincolnii CCUG 9405T type strain.</title>
        <authorList>
            <person name="Salva-Serra F."/>
            <person name="Engstrom-Jakobsson H."/>
            <person name="Thorell K."/>
            <person name="Jaen-Luchoro D."/>
            <person name="Gonzales-Siles L."/>
            <person name="Karlsson R."/>
            <person name="Yazdan S."/>
            <person name="Boulund F."/>
            <person name="Johnning A."/>
            <person name="Engstrand L."/>
            <person name="Kristiansson E."/>
            <person name="Moore E."/>
        </authorList>
    </citation>
    <scope>NUCLEOTIDE SEQUENCE [LARGE SCALE GENOMIC DNA]</scope>
    <source>
        <strain evidence="3 4">CCUG 9405</strain>
    </source>
</reference>
<gene>
    <name evidence="3" type="ORF">B0682_00275</name>
</gene>
<dbReference type="Gene3D" id="3.30.700.10">
    <property type="entry name" value="Glycoprotein, Type 4 Pilin"/>
    <property type="match status" value="1"/>
</dbReference>
<dbReference type="Pfam" id="PF00114">
    <property type="entry name" value="Pilin"/>
    <property type="match status" value="1"/>
</dbReference>
<dbReference type="GO" id="GO:0007155">
    <property type="term" value="P:cell adhesion"/>
    <property type="evidence" value="ECO:0007669"/>
    <property type="project" value="InterPro"/>
</dbReference>
<feature type="transmembrane region" description="Helical" evidence="2">
    <location>
        <begin position="53"/>
        <end position="69"/>
    </location>
</feature>
<name>A0A1T0CK52_9GAMM</name>
<dbReference type="InterPro" id="IPR001082">
    <property type="entry name" value="Pilin"/>
</dbReference>
<dbReference type="GO" id="GO:0009289">
    <property type="term" value="C:pilus"/>
    <property type="evidence" value="ECO:0007669"/>
    <property type="project" value="InterPro"/>
</dbReference>
<evidence type="ECO:0000256" key="1">
    <source>
        <dbReference type="ARBA" id="ARBA00005233"/>
    </source>
</evidence>
<evidence type="ECO:0008006" key="5">
    <source>
        <dbReference type="Google" id="ProtNLM"/>
    </source>
</evidence>
<evidence type="ECO:0000313" key="4">
    <source>
        <dbReference type="Proteomes" id="UP000191094"/>
    </source>
</evidence>
<dbReference type="SUPFAM" id="SSF54523">
    <property type="entry name" value="Pili subunits"/>
    <property type="match status" value="1"/>
</dbReference>
<evidence type="ECO:0000313" key="3">
    <source>
        <dbReference type="EMBL" id="OOS22705.1"/>
    </source>
</evidence>
<feature type="transmembrane region" description="Helical" evidence="2">
    <location>
        <begin position="76"/>
        <end position="102"/>
    </location>
</feature>
<dbReference type="AlphaFoldDB" id="A0A1T0CK52"/>
<keyword evidence="2" id="KW-1133">Transmembrane helix</keyword>
<organism evidence="3 4">
    <name type="scientific">Lwoffella lincolnii</name>
    <dbReference type="NCBI Taxonomy" id="90241"/>
    <lineage>
        <taxon>Bacteria</taxon>
        <taxon>Pseudomonadati</taxon>
        <taxon>Pseudomonadota</taxon>
        <taxon>Gammaproteobacteria</taxon>
        <taxon>Moraxellales</taxon>
        <taxon>Moraxellaceae</taxon>
        <taxon>Lwoffella</taxon>
    </lineage>
</organism>
<comment type="similarity">
    <text evidence="1">Belongs to the N-Me-Phe pilin family.</text>
</comment>
<dbReference type="RefSeq" id="WP_078306114.1">
    <property type="nucleotide sequence ID" value="NZ_CP147511.1"/>
</dbReference>
<evidence type="ECO:0000256" key="2">
    <source>
        <dbReference type="SAM" id="Phobius"/>
    </source>
</evidence>
<dbReference type="InterPro" id="IPR045584">
    <property type="entry name" value="Pilin-like"/>
</dbReference>
<dbReference type="Proteomes" id="UP000191094">
    <property type="component" value="Unassembled WGS sequence"/>
</dbReference>
<keyword evidence="4" id="KW-1185">Reference proteome</keyword>
<keyword evidence="2" id="KW-0472">Membrane</keyword>
<dbReference type="OrthoDB" id="9781139at2"/>
<feature type="transmembrane region" description="Helical" evidence="2">
    <location>
        <begin position="114"/>
        <end position="134"/>
    </location>
</feature>
<proteinExistence type="inferred from homology"/>
<dbReference type="EMBL" id="MUYT01000001">
    <property type="protein sequence ID" value="OOS22705.1"/>
    <property type="molecule type" value="Genomic_DNA"/>
</dbReference>
<accession>A0A1T0CK52</accession>